<name>A0A1Y6BJ33_9BACT</name>
<keyword evidence="2" id="KW-0812">Transmembrane</keyword>
<keyword evidence="4" id="KW-0560">Oxidoreductase</keyword>
<dbReference type="GO" id="GO:0008610">
    <property type="term" value="P:lipid biosynthetic process"/>
    <property type="evidence" value="ECO:0007669"/>
    <property type="project" value="InterPro"/>
</dbReference>
<reference evidence="10" key="1">
    <citation type="submission" date="2017-04" db="EMBL/GenBank/DDBJ databases">
        <authorList>
            <person name="Varghese N."/>
            <person name="Submissions S."/>
        </authorList>
    </citation>
    <scope>NUCLEOTIDE SEQUENCE [LARGE SCALE GENOMIC DNA]</scope>
    <source>
        <strain evidence="10">RKEM611</strain>
    </source>
</reference>
<keyword evidence="5" id="KW-0443">Lipid metabolism</keyword>
<dbReference type="GO" id="GO:0050479">
    <property type="term" value="F:glyceryl-ether monooxygenase activity"/>
    <property type="evidence" value="ECO:0007669"/>
    <property type="project" value="TreeGrafter"/>
</dbReference>
<evidence type="ECO:0000256" key="6">
    <source>
        <dbReference type="ARBA" id="ARBA00023136"/>
    </source>
</evidence>
<dbReference type="Pfam" id="PF04116">
    <property type="entry name" value="FA_hydroxylase"/>
    <property type="match status" value="1"/>
</dbReference>
<dbReference type="InterPro" id="IPR051689">
    <property type="entry name" value="Sterol_desaturase/TMEM195"/>
</dbReference>
<dbReference type="GO" id="GO:0012505">
    <property type="term" value="C:endomembrane system"/>
    <property type="evidence" value="ECO:0007669"/>
    <property type="project" value="UniProtKB-SubCell"/>
</dbReference>
<evidence type="ECO:0000313" key="10">
    <source>
        <dbReference type="Proteomes" id="UP000192907"/>
    </source>
</evidence>
<accession>A0A1Y6BJ33</accession>
<keyword evidence="10" id="KW-1185">Reference proteome</keyword>
<dbReference type="OrthoDB" id="9770329at2"/>
<dbReference type="GO" id="GO:0005506">
    <property type="term" value="F:iron ion binding"/>
    <property type="evidence" value="ECO:0007669"/>
    <property type="project" value="InterPro"/>
</dbReference>
<evidence type="ECO:0000256" key="3">
    <source>
        <dbReference type="ARBA" id="ARBA00022989"/>
    </source>
</evidence>
<keyword evidence="6" id="KW-0472">Membrane</keyword>
<feature type="region of interest" description="Disordered" evidence="7">
    <location>
        <begin position="317"/>
        <end position="337"/>
    </location>
</feature>
<evidence type="ECO:0000256" key="4">
    <source>
        <dbReference type="ARBA" id="ARBA00023002"/>
    </source>
</evidence>
<proteinExistence type="predicted"/>
<dbReference type="RefSeq" id="WP_132317407.1">
    <property type="nucleotide sequence ID" value="NZ_SLZT01000005.1"/>
</dbReference>
<dbReference type="Proteomes" id="UP000192907">
    <property type="component" value="Unassembled WGS sequence"/>
</dbReference>
<evidence type="ECO:0000313" key="9">
    <source>
        <dbReference type="EMBL" id="SMF12253.1"/>
    </source>
</evidence>
<evidence type="ECO:0000256" key="1">
    <source>
        <dbReference type="ARBA" id="ARBA00004127"/>
    </source>
</evidence>
<comment type="subcellular location">
    <subcellularLocation>
        <location evidence="1">Endomembrane system</location>
        <topology evidence="1">Multi-pass membrane protein</topology>
    </subcellularLocation>
</comment>
<keyword evidence="3" id="KW-1133">Transmembrane helix</keyword>
<sequence length="337" mass="38156">MPEFVLDFFQSLLDPGRMVLDPSKRVYWLCLLGSLGMILVLSKKGEIKKHLALAFSSKIWFHRSSRTDVFLVAINGILRPLILPAQLSSVAAIAALVSWSLTKIFGVPGLESTPWLVAMGFTLVTFIADDFSRFFLHYCQHRFSFLWAFHKVHHSAEVLTPLTLYRSHPVDILSSRLRHIVCHGLVTGLFFFLFQQQLNGWDILGANAFAFIFNALGANLRHSHIPIHFGLLERIFISPLAHQVHHSLEQAHYDKNFGSCLALWDRLFESHIDGRDVEGRDLSFGIEESYPKKYSLVSIYLSPFQEAFKAKEPKLCPEAGLDPTDPKPIESPMALQG</sequence>
<dbReference type="GO" id="GO:0006643">
    <property type="term" value="P:membrane lipid metabolic process"/>
    <property type="evidence" value="ECO:0007669"/>
    <property type="project" value="TreeGrafter"/>
</dbReference>
<dbReference type="EMBL" id="FWZT01000005">
    <property type="protein sequence ID" value="SMF12253.1"/>
    <property type="molecule type" value="Genomic_DNA"/>
</dbReference>
<evidence type="ECO:0000256" key="7">
    <source>
        <dbReference type="SAM" id="MobiDB-lite"/>
    </source>
</evidence>
<organism evidence="9 10">
    <name type="scientific">Pseudobacteriovorax antillogorgiicola</name>
    <dbReference type="NCBI Taxonomy" id="1513793"/>
    <lineage>
        <taxon>Bacteria</taxon>
        <taxon>Pseudomonadati</taxon>
        <taxon>Bdellovibrionota</taxon>
        <taxon>Oligoflexia</taxon>
        <taxon>Oligoflexales</taxon>
        <taxon>Pseudobacteriovoracaceae</taxon>
        <taxon>Pseudobacteriovorax</taxon>
    </lineage>
</organism>
<dbReference type="AlphaFoldDB" id="A0A1Y6BJ33"/>
<evidence type="ECO:0000256" key="2">
    <source>
        <dbReference type="ARBA" id="ARBA00022692"/>
    </source>
</evidence>
<dbReference type="PANTHER" id="PTHR21624">
    <property type="entry name" value="STEROL DESATURASE-RELATED PROTEIN"/>
    <property type="match status" value="1"/>
</dbReference>
<dbReference type="GO" id="GO:0016020">
    <property type="term" value="C:membrane"/>
    <property type="evidence" value="ECO:0007669"/>
    <property type="project" value="GOC"/>
</dbReference>
<gene>
    <name evidence="9" type="ORF">SAMN06296036_105147</name>
</gene>
<dbReference type="STRING" id="1513793.SAMN06296036_105147"/>
<feature type="domain" description="Fatty acid hydroxylase" evidence="8">
    <location>
        <begin position="123"/>
        <end position="269"/>
    </location>
</feature>
<dbReference type="InterPro" id="IPR006694">
    <property type="entry name" value="Fatty_acid_hydroxylase"/>
</dbReference>
<evidence type="ECO:0000256" key="5">
    <source>
        <dbReference type="ARBA" id="ARBA00023098"/>
    </source>
</evidence>
<dbReference type="PANTHER" id="PTHR21624:SF1">
    <property type="entry name" value="ALKYLGLYCEROL MONOOXYGENASE"/>
    <property type="match status" value="1"/>
</dbReference>
<protein>
    <submittedName>
        <fullName evidence="9">Fatty acid hydroxylase superfamily protein</fullName>
    </submittedName>
</protein>
<evidence type="ECO:0000259" key="8">
    <source>
        <dbReference type="Pfam" id="PF04116"/>
    </source>
</evidence>